<feature type="compositionally biased region" description="Basic and acidic residues" evidence="1">
    <location>
        <begin position="284"/>
        <end position="302"/>
    </location>
</feature>
<protein>
    <submittedName>
        <fullName evidence="2">Uncharacterized protein</fullName>
    </submittedName>
</protein>
<sequence length="598" mass="66406">MAGRKGRKRGAKKVPKDDKNERSAFIEEKKAKLIDEQKKPDEELSSDKLESCLETVAECKTNAVDFLKEEESKLKYVPPFTRKAKRTINRTGVPVSPVTKPLKRPWRGAKQFSKDDPLAERSPPVKDDEQGNGYKNSQKVEEQENKMKEDKQEEEIDVVGIKPQSSCSQEGKNFVLCQNQTTGKEEFLLSSTRAEVQSEVKDVLQNVIEAVCKIDHSNSYKSEAALDETTSGKGIESCGSALKIQIPADNSHVSLFEPAPEIAKVEVPDHRLNDVKGDYGWPRRNIDDQCNQRDISGSERKGTLTHNPEMGHSEVNLTTSMNCVDLLSDRMSKKDHCPTSNIDTDLTHTKTNFSDSKSENDLLSQTLPAEDTEMKSNMVVHVLMSEDVLGSTICLGYPANELDNLEKQQSPDQMVPAQCKPVTVPQRIPDCNELTMKCHENGRDMCHTSSECLETPDNEGDKNKHHADETEDGTDPKTGLGREIEESQPSNSQTALEIFAYQETNTSSIREGHTVPTGSESSLQCSSPCRETEGRFTYSEQCRSALPSCDQPPVCSSFGSEGEISEFDCLMAMDCTDSQLVGLESSPDQPSCHKLDAR</sequence>
<organism evidence="2 3">
    <name type="scientific">Porites evermanni</name>
    <dbReference type="NCBI Taxonomy" id="104178"/>
    <lineage>
        <taxon>Eukaryota</taxon>
        <taxon>Metazoa</taxon>
        <taxon>Cnidaria</taxon>
        <taxon>Anthozoa</taxon>
        <taxon>Hexacorallia</taxon>
        <taxon>Scleractinia</taxon>
        <taxon>Fungiina</taxon>
        <taxon>Poritidae</taxon>
        <taxon>Porites</taxon>
    </lineage>
</organism>
<gene>
    <name evidence="2" type="ORF">PEVE_00021855</name>
</gene>
<feature type="compositionally biased region" description="Basic and acidic residues" evidence="1">
    <location>
        <begin position="459"/>
        <end position="468"/>
    </location>
</feature>
<feature type="compositionally biased region" description="Basic and acidic residues" evidence="1">
    <location>
        <begin position="14"/>
        <end position="25"/>
    </location>
</feature>
<keyword evidence="3" id="KW-1185">Reference proteome</keyword>
<feature type="region of interest" description="Disordered" evidence="1">
    <location>
        <begin position="283"/>
        <end position="310"/>
    </location>
</feature>
<proteinExistence type="predicted"/>
<evidence type="ECO:0000313" key="3">
    <source>
        <dbReference type="Proteomes" id="UP001159427"/>
    </source>
</evidence>
<evidence type="ECO:0000256" key="1">
    <source>
        <dbReference type="SAM" id="MobiDB-lite"/>
    </source>
</evidence>
<feature type="region of interest" description="Disordered" evidence="1">
    <location>
        <begin position="91"/>
        <end position="156"/>
    </location>
</feature>
<comment type="caution">
    <text evidence="2">The sequence shown here is derived from an EMBL/GenBank/DDBJ whole genome shotgun (WGS) entry which is preliminary data.</text>
</comment>
<feature type="compositionally biased region" description="Basic and acidic residues" evidence="1">
    <location>
        <begin position="112"/>
        <end position="129"/>
    </location>
</feature>
<feature type="compositionally biased region" description="Basic residues" evidence="1">
    <location>
        <begin position="1"/>
        <end position="13"/>
    </location>
</feature>
<feature type="region of interest" description="Disordered" evidence="1">
    <location>
        <begin position="1"/>
        <end position="25"/>
    </location>
</feature>
<feature type="compositionally biased region" description="Basic and acidic residues" evidence="1">
    <location>
        <begin position="138"/>
        <end position="151"/>
    </location>
</feature>
<accession>A0ABN8M3J8</accession>
<feature type="region of interest" description="Disordered" evidence="1">
    <location>
        <begin position="454"/>
        <end position="493"/>
    </location>
</feature>
<evidence type="ECO:0000313" key="2">
    <source>
        <dbReference type="EMBL" id="CAH3024170.1"/>
    </source>
</evidence>
<reference evidence="2 3" key="1">
    <citation type="submission" date="2022-05" db="EMBL/GenBank/DDBJ databases">
        <authorList>
            <consortium name="Genoscope - CEA"/>
            <person name="William W."/>
        </authorList>
    </citation>
    <scope>NUCLEOTIDE SEQUENCE [LARGE SCALE GENOMIC DNA]</scope>
</reference>
<dbReference type="EMBL" id="CALNXI010000292">
    <property type="protein sequence ID" value="CAH3024170.1"/>
    <property type="molecule type" value="Genomic_DNA"/>
</dbReference>
<dbReference type="Proteomes" id="UP001159427">
    <property type="component" value="Unassembled WGS sequence"/>
</dbReference>
<name>A0ABN8M3J8_9CNID</name>